<name>A0ABW6BZC1_9BACT</name>
<dbReference type="PANTHER" id="PTHR43818">
    <property type="entry name" value="BCDNA.GH03377"/>
    <property type="match status" value="1"/>
</dbReference>
<gene>
    <name evidence="4" type="ORF">ACFS7Z_18400</name>
</gene>
<keyword evidence="5" id="KW-1185">Reference proteome</keyword>
<evidence type="ECO:0000313" key="4">
    <source>
        <dbReference type="EMBL" id="MFD3002349.1"/>
    </source>
</evidence>
<accession>A0ABW6BZC1</accession>
<feature type="domain" description="Gfo/Idh/MocA-like oxidoreductase N-terminal" evidence="2">
    <location>
        <begin position="77"/>
        <end position="155"/>
    </location>
</feature>
<dbReference type="Gene3D" id="3.40.50.720">
    <property type="entry name" value="NAD(P)-binding Rossmann-like Domain"/>
    <property type="match status" value="1"/>
</dbReference>
<evidence type="ECO:0000259" key="2">
    <source>
        <dbReference type="Pfam" id="PF01408"/>
    </source>
</evidence>
<dbReference type="SUPFAM" id="SSF51735">
    <property type="entry name" value="NAD(P)-binding Rossmann-fold domains"/>
    <property type="match status" value="1"/>
</dbReference>
<dbReference type="Pfam" id="PF01408">
    <property type="entry name" value="GFO_IDH_MocA"/>
    <property type="match status" value="1"/>
</dbReference>
<dbReference type="EMBL" id="JBHUOX010000015">
    <property type="protein sequence ID" value="MFD3002349.1"/>
    <property type="molecule type" value="Genomic_DNA"/>
</dbReference>
<organism evidence="4 5">
    <name type="scientific">Pontibacter toksunensis</name>
    <dbReference type="NCBI Taxonomy" id="1332631"/>
    <lineage>
        <taxon>Bacteria</taxon>
        <taxon>Pseudomonadati</taxon>
        <taxon>Bacteroidota</taxon>
        <taxon>Cytophagia</taxon>
        <taxon>Cytophagales</taxon>
        <taxon>Hymenobacteraceae</taxon>
        <taxon>Pontibacter</taxon>
    </lineage>
</organism>
<evidence type="ECO:0000259" key="3">
    <source>
        <dbReference type="Pfam" id="PF16490"/>
    </source>
</evidence>
<reference evidence="5" key="1">
    <citation type="journal article" date="2019" name="Int. J. Syst. Evol. Microbiol.">
        <title>The Global Catalogue of Microorganisms (GCM) 10K type strain sequencing project: providing services to taxonomists for standard genome sequencing and annotation.</title>
        <authorList>
            <consortium name="The Broad Institute Genomics Platform"/>
            <consortium name="The Broad Institute Genome Sequencing Center for Infectious Disease"/>
            <person name="Wu L."/>
            <person name="Ma J."/>
        </authorList>
    </citation>
    <scope>NUCLEOTIDE SEQUENCE [LARGE SCALE GENOMIC DNA]</scope>
    <source>
        <strain evidence="5">KCTC 23984</strain>
    </source>
</reference>
<sequence>MASCSTKTQEANKEAIAANTETEVTSSDKIKLITLDPGHFHAALLQKSMYANVDPVVHVYAPEGDDVQEHLKKIEAYNTRQEDPTHWKEEVYTGEDYLQKMLAEKAGNVVVLAGNNQKKTEYIKTAVDTGLHVLADKPMAIDTESFLLLKEAFASAAKNDVLLYDIMTERYEITTMLQKEFSMLPEVFGTLQKGTPTDPAITKESVHHFFKYVSGMPLKRPAWFFDVMQEGEGIVDVTTHLVDLVQWECFPEQAIDYEKDIKITAARRWATNLTPAQFKQVTAMATYPAYLTRDVGKDSLLAVYSNGEINYRIKGVNAKVSVIWNYKAPEGAGDTHFSVMKGTKANLVIRQGQEQGYKPQLSIEPAKDTDLVAFEKTLKANMATVQQKYPGVEVKKAGDAWIVTAPEKYHNGHEAHFAQVAEKFLQYLAAGKMPEWEVPNMIAKYYTTTKALEIAKQKSSTSSRR</sequence>
<comment type="caution">
    <text evidence="4">The sequence shown here is derived from an EMBL/GenBank/DDBJ whole genome shotgun (WGS) entry which is preliminary data.</text>
</comment>
<feature type="domain" description="Putative oxidoreductase C-terminal" evidence="3">
    <location>
        <begin position="177"/>
        <end position="456"/>
    </location>
</feature>
<dbReference type="Pfam" id="PF16490">
    <property type="entry name" value="Oxidoreduct_C"/>
    <property type="match status" value="1"/>
</dbReference>
<keyword evidence="1" id="KW-0560">Oxidoreductase</keyword>
<proteinExistence type="predicted"/>
<dbReference type="InterPro" id="IPR000683">
    <property type="entry name" value="Gfo/Idh/MocA-like_OxRdtase_N"/>
</dbReference>
<dbReference type="InterPro" id="IPR036291">
    <property type="entry name" value="NAD(P)-bd_dom_sf"/>
</dbReference>
<dbReference type="RefSeq" id="WP_377487697.1">
    <property type="nucleotide sequence ID" value="NZ_JBHUOX010000015.1"/>
</dbReference>
<dbReference type="PANTHER" id="PTHR43818:SF11">
    <property type="entry name" value="BCDNA.GH03377"/>
    <property type="match status" value="1"/>
</dbReference>
<dbReference type="Gene3D" id="3.30.360.10">
    <property type="entry name" value="Dihydrodipicolinate Reductase, domain 2"/>
    <property type="match status" value="1"/>
</dbReference>
<dbReference type="InterPro" id="IPR050463">
    <property type="entry name" value="Gfo/Idh/MocA_oxidrdct_glycsds"/>
</dbReference>
<evidence type="ECO:0000313" key="5">
    <source>
        <dbReference type="Proteomes" id="UP001597641"/>
    </source>
</evidence>
<dbReference type="InterPro" id="IPR032459">
    <property type="entry name" value="Oxidoreduct_C"/>
</dbReference>
<evidence type="ECO:0000256" key="1">
    <source>
        <dbReference type="ARBA" id="ARBA00023002"/>
    </source>
</evidence>
<protein>
    <submittedName>
        <fullName evidence="4">Oxidoreductase C-terminal domain-containing protein</fullName>
    </submittedName>
</protein>
<dbReference type="Proteomes" id="UP001597641">
    <property type="component" value="Unassembled WGS sequence"/>
</dbReference>